<sequence length="207" mass="23631">MNSPRFDSSRTRRCLRAWQWTRQDTPGSEYCELWELDEGWGLTGSVVLAEEGMPCLAEYSVEADARWLTREARILLRRGGTSQSLVLRVDAQRRWWRGDEEVPQFRGCTDVDLAFTPSTNTLPIRRLGLEVGQAQDVTAAWVRMPDLSLVPLPQRYTRLGATRYRYESRGGSFVSEVETDELGLVTRYPPAWERIATGAPDTGRGFR</sequence>
<dbReference type="Pfam" id="PF06475">
    <property type="entry name" value="Glycolipid_bind"/>
    <property type="match status" value="1"/>
</dbReference>
<proteinExistence type="predicted"/>
<dbReference type="InterPro" id="IPR009467">
    <property type="entry name" value="Glycolipid-bd_prot_put"/>
</dbReference>
<dbReference type="SUPFAM" id="SSF159275">
    <property type="entry name" value="PA1994-like"/>
    <property type="match status" value="1"/>
</dbReference>
<accession>A0ABX7N4R6</accession>
<protein>
    <submittedName>
        <fullName evidence="1">Glycolipid-binding domain-containing protein</fullName>
    </submittedName>
</protein>
<gene>
    <name evidence="1" type="ORF">JY572_30045</name>
</gene>
<evidence type="ECO:0000313" key="2">
    <source>
        <dbReference type="Proteomes" id="UP000663090"/>
    </source>
</evidence>
<name>A0ABX7N4R6_9BACT</name>
<keyword evidence="2" id="KW-1185">Reference proteome</keyword>
<dbReference type="EMBL" id="CP071091">
    <property type="protein sequence ID" value="QSQ12574.1"/>
    <property type="molecule type" value="Genomic_DNA"/>
</dbReference>
<organism evidence="1 2">
    <name type="scientific">Myxococcus landrumensis</name>
    <dbReference type="NCBI Taxonomy" id="2813577"/>
    <lineage>
        <taxon>Bacteria</taxon>
        <taxon>Pseudomonadati</taxon>
        <taxon>Myxococcota</taxon>
        <taxon>Myxococcia</taxon>
        <taxon>Myxococcales</taxon>
        <taxon>Cystobacterineae</taxon>
        <taxon>Myxococcaceae</taxon>
        <taxon>Myxococcus</taxon>
    </lineage>
</organism>
<reference evidence="1 2" key="1">
    <citation type="submission" date="2021-02" db="EMBL/GenBank/DDBJ databases">
        <title>De Novo genome assembly of isolated myxobacteria.</title>
        <authorList>
            <person name="Stevens D.C."/>
        </authorList>
    </citation>
    <scope>NUCLEOTIDE SEQUENCE [LARGE SCALE GENOMIC DNA]</scope>
    <source>
        <strain evidence="1 2">SCHIC003</strain>
    </source>
</reference>
<dbReference type="RefSeq" id="WP_206714297.1">
    <property type="nucleotide sequence ID" value="NZ_CP071091.1"/>
</dbReference>
<dbReference type="Proteomes" id="UP000663090">
    <property type="component" value="Chromosome"/>
</dbReference>
<evidence type="ECO:0000313" key="1">
    <source>
        <dbReference type="EMBL" id="QSQ12574.1"/>
    </source>
</evidence>